<gene>
    <name evidence="1" type="ORF">FSB_LOCUS8789</name>
</gene>
<dbReference type="EMBL" id="OIVN01000480">
    <property type="protein sequence ID" value="SPC80907.1"/>
    <property type="molecule type" value="Genomic_DNA"/>
</dbReference>
<sequence>MLLEARAVWNGGRTGRPLELKSRDALNSLQRCLVPDLRQRLGAVDGRSVSAGISLALRLSTLISHSFKLSLFVSDFQFHYLLFYFLKCFGSTL</sequence>
<dbReference type="AlphaFoldDB" id="A0A2N9EQ14"/>
<accession>A0A2N9EQ14</accession>
<organism evidence="1">
    <name type="scientific">Fagus sylvatica</name>
    <name type="common">Beechnut</name>
    <dbReference type="NCBI Taxonomy" id="28930"/>
    <lineage>
        <taxon>Eukaryota</taxon>
        <taxon>Viridiplantae</taxon>
        <taxon>Streptophyta</taxon>
        <taxon>Embryophyta</taxon>
        <taxon>Tracheophyta</taxon>
        <taxon>Spermatophyta</taxon>
        <taxon>Magnoliopsida</taxon>
        <taxon>eudicotyledons</taxon>
        <taxon>Gunneridae</taxon>
        <taxon>Pentapetalae</taxon>
        <taxon>rosids</taxon>
        <taxon>fabids</taxon>
        <taxon>Fagales</taxon>
        <taxon>Fagaceae</taxon>
        <taxon>Fagus</taxon>
    </lineage>
</organism>
<name>A0A2N9EQ14_FAGSY</name>
<evidence type="ECO:0000313" key="1">
    <source>
        <dbReference type="EMBL" id="SPC80907.1"/>
    </source>
</evidence>
<reference evidence="1" key="1">
    <citation type="submission" date="2018-02" db="EMBL/GenBank/DDBJ databases">
        <authorList>
            <person name="Cohen D.B."/>
            <person name="Kent A.D."/>
        </authorList>
    </citation>
    <scope>NUCLEOTIDE SEQUENCE</scope>
</reference>
<proteinExistence type="predicted"/>
<protein>
    <submittedName>
        <fullName evidence="1">Uncharacterized protein</fullName>
    </submittedName>
</protein>